<name>A0ABN2EVR4_9ACTN</name>
<dbReference type="Proteomes" id="UP001501319">
    <property type="component" value="Unassembled WGS sequence"/>
</dbReference>
<feature type="region of interest" description="Disordered" evidence="1">
    <location>
        <begin position="156"/>
        <end position="178"/>
    </location>
</feature>
<gene>
    <name evidence="2" type="ORF">GCM10009744_00940</name>
</gene>
<evidence type="ECO:0000313" key="2">
    <source>
        <dbReference type="EMBL" id="GAA1618178.1"/>
    </source>
</evidence>
<comment type="caution">
    <text evidence="2">The sequence shown here is derived from an EMBL/GenBank/DDBJ whole genome shotgun (WGS) entry which is preliminary data.</text>
</comment>
<dbReference type="InterPro" id="IPR027417">
    <property type="entry name" value="P-loop_NTPase"/>
</dbReference>
<dbReference type="Gene3D" id="3.40.50.300">
    <property type="entry name" value="P-loop containing nucleotide triphosphate hydrolases"/>
    <property type="match status" value="1"/>
</dbReference>
<dbReference type="Pfam" id="PF13671">
    <property type="entry name" value="AAA_33"/>
    <property type="match status" value="1"/>
</dbReference>
<dbReference type="SUPFAM" id="SSF52540">
    <property type="entry name" value="P-loop containing nucleoside triphosphate hydrolases"/>
    <property type="match status" value="1"/>
</dbReference>
<organism evidence="2 3">
    <name type="scientific">Kribbella alba</name>
    <dbReference type="NCBI Taxonomy" id="190197"/>
    <lineage>
        <taxon>Bacteria</taxon>
        <taxon>Bacillati</taxon>
        <taxon>Actinomycetota</taxon>
        <taxon>Actinomycetes</taxon>
        <taxon>Propionibacteriales</taxon>
        <taxon>Kribbellaceae</taxon>
        <taxon>Kribbella</taxon>
    </lineage>
</organism>
<accession>A0ABN2EVR4</accession>
<evidence type="ECO:0000313" key="3">
    <source>
        <dbReference type="Proteomes" id="UP001501319"/>
    </source>
</evidence>
<dbReference type="EMBL" id="BAAANE010000001">
    <property type="protein sequence ID" value="GAA1618178.1"/>
    <property type="molecule type" value="Genomic_DNA"/>
</dbReference>
<sequence>MYAHKHPEPTDPRVGPAIVYLIVGLPGAGKTTHAKELEISASALRLTPDEWQILLFGDQNPPDKRDLVEGKLVQLGMRAAELGTNVVFDFGFWGKDERSALRWIAGAVGARSQVVYLPIDHEEQRRRVTNRFATTPDRTFHMSDVELEQWRAQFQAPDDEELRGSQIPPVPPEHATWSEWASQRWPSLPDQYATTAANSRYSHEP</sequence>
<protein>
    <recommendedName>
        <fullName evidence="4">ATP-binding protein</fullName>
    </recommendedName>
</protein>
<keyword evidence="3" id="KW-1185">Reference proteome</keyword>
<dbReference type="RefSeq" id="WP_344107319.1">
    <property type="nucleotide sequence ID" value="NZ_BAAANE010000001.1"/>
</dbReference>
<proteinExistence type="predicted"/>
<evidence type="ECO:0000256" key="1">
    <source>
        <dbReference type="SAM" id="MobiDB-lite"/>
    </source>
</evidence>
<reference evidence="2 3" key="1">
    <citation type="journal article" date="2019" name="Int. J. Syst. Evol. Microbiol.">
        <title>The Global Catalogue of Microorganisms (GCM) 10K type strain sequencing project: providing services to taxonomists for standard genome sequencing and annotation.</title>
        <authorList>
            <consortium name="The Broad Institute Genomics Platform"/>
            <consortium name="The Broad Institute Genome Sequencing Center for Infectious Disease"/>
            <person name="Wu L."/>
            <person name="Ma J."/>
        </authorList>
    </citation>
    <scope>NUCLEOTIDE SEQUENCE [LARGE SCALE GENOMIC DNA]</scope>
    <source>
        <strain evidence="2 3">JCM 14306</strain>
    </source>
</reference>
<evidence type="ECO:0008006" key="4">
    <source>
        <dbReference type="Google" id="ProtNLM"/>
    </source>
</evidence>